<comment type="caution">
    <text evidence="1">The sequence shown here is derived from an EMBL/GenBank/DDBJ whole genome shotgun (WGS) entry which is preliminary data.</text>
</comment>
<sequence>MAFNVRGTDETKVLDLETLPYEITKIENIPIPLKDGCTLYAHIWIPVEKWENPDKSLGALVEYIPYRKDDCTSMRDAIRHPFFAGNGFASIRIDMRGCGDSEGILEDEYLKQEQDDALEAFDWIVAQKWSNGNLAMFGKSWGGFNGLQVAARQHPAMKTAISLMSTDDRYSDDVHYRGGSLFASDMLWWGSTMTCYGPRPRDPVVAGDSWKENWTERLNVKPMVSNWVTHQTRDEYWKHGSICEDYNQVQIPILCIGGWRDGYTSPVFRMVKNLPHKNSCGLVGPWVHEYPEMAEPSPKIGFQQLAVKWFSKWLYPGKEEDFELPKMTAYVQDPSSIKDSYIRREGEWVSLNTVANPKELSYFFSNDKKLTGAAEESLSSPIEVSGVSSHGLFRGTYCPFGFKGDFPTDQKYEDSKCVTFDSDVFEESVNLLGEPIAKFTLSSDKKLANLSVRLVDIYPDNGEHVLISWGQLNLTHRDSHEFPEYLTPGEKYEIKIPLDVLGIKVEKGHKLRIALSTCDWPQAWPTPEIPTLKIFKGEVVLPLINESEKVASPNFASPTIMKGLETEIIEPFGRDKTVTFDYPNNEWKLVDVQDSGNVRLPDMGTLSGITFGNCNTNIWKIKENDPLSAYNECSWTYTMGRGDWQVSLETKTVLKSDKDNFYLTNELKAWHGEVLLQDKTWDEVIPRQFM</sequence>
<organism evidence="1 2">
    <name type="scientific">Candida boidinii</name>
    <name type="common">Yeast</name>
    <dbReference type="NCBI Taxonomy" id="5477"/>
    <lineage>
        <taxon>Eukaryota</taxon>
        <taxon>Fungi</taxon>
        <taxon>Dikarya</taxon>
        <taxon>Ascomycota</taxon>
        <taxon>Saccharomycotina</taxon>
        <taxon>Pichiomycetes</taxon>
        <taxon>Pichiales</taxon>
        <taxon>Pichiaceae</taxon>
        <taxon>Ogataea</taxon>
        <taxon>Ogataea/Candida clade</taxon>
    </lineage>
</organism>
<dbReference type="Proteomes" id="UP001165101">
    <property type="component" value="Unassembled WGS sequence"/>
</dbReference>
<evidence type="ECO:0000313" key="1">
    <source>
        <dbReference type="EMBL" id="GME87497.1"/>
    </source>
</evidence>
<evidence type="ECO:0000313" key="2">
    <source>
        <dbReference type="Proteomes" id="UP001165101"/>
    </source>
</evidence>
<accession>A0ACB5TFL4</accession>
<gene>
    <name evidence="1" type="ORF">Cboi01_000040200</name>
</gene>
<protein>
    <submittedName>
        <fullName evidence="1">Unnamed protein product</fullName>
    </submittedName>
</protein>
<keyword evidence="2" id="KW-1185">Reference proteome</keyword>
<proteinExistence type="predicted"/>
<reference evidence="1" key="1">
    <citation type="submission" date="2023-04" db="EMBL/GenBank/DDBJ databases">
        <title>Candida boidinii NBRC 1967.</title>
        <authorList>
            <person name="Ichikawa N."/>
            <person name="Sato H."/>
            <person name="Tonouchi N."/>
        </authorList>
    </citation>
    <scope>NUCLEOTIDE SEQUENCE</scope>
    <source>
        <strain evidence="1">NBRC 1967</strain>
    </source>
</reference>
<name>A0ACB5TFL4_CANBO</name>
<dbReference type="EMBL" id="BSXV01000103">
    <property type="protein sequence ID" value="GME87497.1"/>
    <property type="molecule type" value="Genomic_DNA"/>
</dbReference>